<proteinExistence type="predicted"/>
<dbReference type="Proteomes" id="UP000183447">
    <property type="component" value="Unassembled WGS sequence"/>
</dbReference>
<keyword evidence="2" id="KW-1185">Reference proteome</keyword>
<name>A0A1K2HUA4_9HYPH</name>
<evidence type="ECO:0000313" key="2">
    <source>
        <dbReference type="Proteomes" id="UP000183447"/>
    </source>
</evidence>
<protein>
    <submittedName>
        <fullName evidence="1">Uncharacterized protein</fullName>
    </submittedName>
</protein>
<dbReference type="AlphaFoldDB" id="A0A1K2HUA4"/>
<gene>
    <name evidence="1" type="ORF">SAMN02983003_0683</name>
</gene>
<accession>A0A1K2HUA4</accession>
<sequence>MVAGAPSLHEGVGLDFEDLLTALEPPLNHAGTATQPAEFKE</sequence>
<organism evidence="1 2">
    <name type="scientific">Devosia enhydra</name>
    <dbReference type="NCBI Taxonomy" id="665118"/>
    <lineage>
        <taxon>Bacteria</taxon>
        <taxon>Pseudomonadati</taxon>
        <taxon>Pseudomonadota</taxon>
        <taxon>Alphaproteobacteria</taxon>
        <taxon>Hyphomicrobiales</taxon>
        <taxon>Devosiaceae</taxon>
        <taxon>Devosia</taxon>
    </lineage>
</organism>
<evidence type="ECO:0000313" key="1">
    <source>
        <dbReference type="EMBL" id="SFZ81772.1"/>
    </source>
</evidence>
<reference evidence="1 2" key="1">
    <citation type="submission" date="2016-11" db="EMBL/GenBank/DDBJ databases">
        <authorList>
            <person name="Jaros S."/>
            <person name="Januszkiewicz K."/>
            <person name="Wedrychowicz H."/>
        </authorList>
    </citation>
    <scope>NUCLEOTIDE SEQUENCE [LARGE SCALE GENOMIC DNA]</scope>
    <source>
        <strain evidence="1 2">ATCC 23634</strain>
    </source>
</reference>
<dbReference type="EMBL" id="FPKU01000001">
    <property type="protein sequence ID" value="SFZ81772.1"/>
    <property type="molecule type" value="Genomic_DNA"/>
</dbReference>